<dbReference type="GO" id="GO:0005524">
    <property type="term" value="F:ATP binding"/>
    <property type="evidence" value="ECO:0007669"/>
    <property type="project" value="UniProtKB-KW"/>
</dbReference>
<keyword evidence="3 5" id="KW-0067">ATP-binding</keyword>
<gene>
    <name evidence="5" type="ORF">AALT52_09885</name>
</gene>
<evidence type="ECO:0000313" key="6">
    <source>
        <dbReference type="Proteomes" id="UP001565236"/>
    </source>
</evidence>
<protein>
    <submittedName>
        <fullName evidence="5">ABC transporter ATP-binding protein</fullName>
    </submittedName>
</protein>
<keyword evidence="6" id="KW-1185">Reference proteome</keyword>
<evidence type="ECO:0000259" key="4">
    <source>
        <dbReference type="PROSITE" id="PS50893"/>
    </source>
</evidence>
<organism evidence="5 6">
    <name type="scientific">Ligilactobacillus faecis</name>
    <dbReference type="NCBI Taxonomy" id="762833"/>
    <lineage>
        <taxon>Bacteria</taxon>
        <taxon>Bacillati</taxon>
        <taxon>Bacillota</taxon>
        <taxon>Bacilli</taxon>
        <taxon>Lactobacillales</taxon>
        <taxon>Lactobacillaceae</taxon>
        <taxon>Ligilactobacillus</taxon>
    </lineage>
</organism>
<evidence type="ECO:0000256" key="3">
    <source>
        <dbReference type="ARBA" id="ARBA00022840"/>
    </source>
</evidence>
<dbReference type="InterPro" id="IPR027417">
    <property type="entry name" value="P-loop_NTPase"/>
</dbReference>
<dbReference type="InterPro" id="IPR003439">
    <property type="entry name" value="ABC_transporter-like_ATP-bd"/>
</dbReference>
<name>A0ABV4DRT0_9LACO</name>
<keyword evidence="2" id="KW-0547">Nucleotide-binding</keyword>
<dbReference type="Gene3D" id="3.40.50.300">
    <property type="entry name" value="P-loop containing nucleotide triphosphate hydrolases"/>
    <property type="match status" value="1"/>
</dbReference>
<dbReference type="PANTHER" id="PTHR42711:SF17">
    <property type="entry name" value="ABC TRANSPORTER ATP-BINDING PROTEIN"/>
    <property type="match status" value="1"/>
</dbReference>
<reference evidence="5 6" key="1">
    <citation type="submission" date="2024-03" db="EMBL/GenBank/DDBJ databases">
        <title>Mouse gut bacterial collection (mGBC) of GemPharmatech.</title>
        <authorList>
            <person name="He Y."/>
            <person name="Dong L."/>
            <person name="Wu D."/>
            <person name="Gao X."/>
            <person name="Lin Z."/>
        </authorList>
    </citation>
    <scope>NUCLEOTIDE SEQUENCE [LARGE SCALE GENOMIC DNA]</scope>
    <source>
        <strain evidence="5 6">15-30</strain>
    </source>
</reference>
<feature type="domain" description="ABC transporter" evidence="4">
    <location>
        <begin position="5"/>
        <end position="225"/>
    </location>
</feature>
<keyword evidence="1" id="KW-0813">Transport</keyword>
<dbReference type="SUPFAM" id="SSF52540">
    <property type="entry name" value="P-loop containing nucleoside triphosphate hydrolases"/>
    <property type="match status" value="1"/>
</dbReference>
<sequence length="296" mass="33589">MKRVVKVKNVAKAYDNKFVLKQVGFEIKKGELVALLGKNGAGKSTLLNVLLQLTPKDQGEIEILGERRLKTEALGVMFQEDFVLERVTVKEIIELWRSYYPKSKSYAELIKIAGLVEKSNVLINKLSGGQRRRLYFALCLAGDPDLIILDEPTVGMDLESRQAFWHQIKKLQAAGKTFLITSHYLEELQNIAQRFLILQDGCITFAGTLQDLQQKYQKVIVRFRSSLKPSFFRKLAGVVQLQSEVGNYTLQTTKLNEFLKQLTPYLTELEDLNIEQGTLNELFLEITGGDSDVLSK</sequence>
<dbReference type="CDD" id="cd03230">
    <property type="entry name" value="ABC_DR_subfamily_A"/>
    <property type="match status" value="1"/>
</dbReference>
<evidence type="ECO:0000256" key="2">
    <source>
        <dbReference type="ARBA" id="ARBA00022741"/>
    </source>
</evidence>
<comment type="caution">
    <text evidence="5">The sequence shown here is derived from an EMBL/GenBank/DDBJ whole genome shotgun (WGS) entry which is preliminary data.</text>
</comment>
<dbReference type="InterPro" id="IPR050763">
    <property type="entry name" value="ABC_transporter_ATP-binding"/>
</dbReference>
<dbReference type="RefSeq" id="WP_369943279.1">
    <property type="nucleotide sequence ID" value="NZ_JBCLUF010000051.1"/>
</dbReference>
<dbReference type="SMART" id="SM00382">
    <property type="entry name" value="AAA"/>
    <property type="match status" value="1"/>
</dbReference>
<evidence type="ECO:0000313" key="5">
    <source>
        <dbReference type="EMBL" id="MEY8663172.1"/>
    </source>
</evidence>
<dbReference type="Pfam" id="PF00005">
    <property type="entry name" value="ABC_tran"/>
    <property type="match status" value="1"/>
</dbReference>
<dbReference type="InterPro" id="IPR003593">
    <property type="entry name" value="AAA+_ATPase"/>
</dbReference>
<dbReference type="PANTHER" id="PTHR42711">
    <property type="entry name" value="ABC TRANSPORTER ATP-BINDING PROTEIN"/>
    <property type="match status" value="1"/>
</dbReference>
<dbReference type="EMBL" id="JBCLUF010000051">
    <property type="protein sequence ID" value="MEY8663172.1"/>
    <property type="molecule type" value="Genomic_DNA"/>
</dbReference>
<evidence type="ECO:0000256" key="1">
    <source>
        <dbReference type="ARBA" id="ARBA00022448"/>
    </source>
</evidence>
<dbReference type="Proteomes" id="UP001565236">
    <property type="component" value="Unassembled WGS sequence"/>
</dbReference>
<accession>A0ABV4DRT0</accession>
<dbReference type="PROSITE" id="PS50893">
    <property type="entry name" value="ABC_TRANSPORTER_2"/>
    <property type="match status" value="1"/>
</dbReference>
<proteinExistence type="predicted"/>